<dbReference type="Proteomes" id="UP000475862">
    <property type="component" value="Unassembled WGS sequence"/>
</dbReference>
<reference evidence="2 3" key="1">
    <citation type="submission" date="2019-08" db="EMBL/GenBank/DDBJ databases">
        <title>The genome of the soybean aphid Biotype 1, its phylome, world population structure and adaptation to the North American continent.</title>
        <authorList>
            <person name="Giordano R."/>
            <person name="Donthu R.K."/>
            <person name="Hernandez A.G."/>
            <person name="Wright C.L."/>
            <person name="Zimin A.V."/>
        </authorList>
    </citation>
    <scope>NUCLEOTIDE SEQUENCE [LARGE SCALE GENOMIC DNA]</scope>
    <source>
        <tissue evidence="2">Whole aphids</tissue>
    </source>
</reference>
<dbReference type="PANTHER" id="PTHR33198">
    <property type="entry name" value="ANK_REP_REGION DOMAIN-CONTAINING PROTEIN-RELATED"/>
    <property type="match status" value="1"/>
</dbReference>
<dbReference type="AlphaFoldDB" id="A0A6G0U629"/>
<sequence>MADNLKTEVMGVTAFKPPPEINFSGNLSEVWKRWKQRYDLYVLATSTNTLPNEQQIAILLNIMGDQGIELYNTFNLSATVNVNEVIEQFEKYCNPHKNIVYERFKFFNAKQKPGQTIEEYIIELQTLSTSCEFMEKNNMCRDRLIVGLLDIGLQERLLKESNLTLEKAAEFCRTAEASRQQANTIQGQSSQTRTNAVEKVDAVKAKEEFQDEMFRSIDKLNDTLQGMHETFNILGKKFDVLITDQNLSECNSVIPNENVGENIETIEWPICTDDQLEIIETKLESDTTYEKLMVTEFRDLAEKNVIVSVRRIMKHMFCDKFLEKYSFVGFKNKRSFSNLRCCRLIFDSIKASDKRFQNIQNIKIEKVIRRWLVEAPLRAKKN</sequence>
<evidence type="ECO:0000259" key="1">
    <source>
        <dbReference type="Pfam" id="PF16064"/>
    </source>
</evidence>
<accession>A0A6G0U629</accession>
<organism evidence="2 3">
    <name type="scientific">Aphis glycines</name>
    <name type="common">Soybean aphid</name>
    <dbReference type="NCBI Taxonomy" id="307491"/>
    <lineage>
        <taxon>Eukaryota</taxon>
        <taxon>Metazoa</taxon>
        <taxon>Ecdysozoa</taxon>
        <taxon>Arthropoda</taxon>
        <taxon>Hexapoda</taxon>
        <taxon>Insecta</taxon>
        <taxon>Pterygota</taxon>
        <taxon>Neoptera</taxon>
        <taxon>Paraneoptera</taxon>
        <taxon>Hemiptera</taxon>
        <taxon>Sternorrhyncha</taxon>
        <taxon>Aphidomorpha</taxon>
        <taxon>Aphidoidea</taxon>
        <taxon>Aphididae</taxon>
        <taxon>Aphidini</taxon>
        <taxon>Aphis</taxon>
        <taxon>Aphis</taxon>
    </lineage>
</organism>
<gene>
    <name evidence="2" type="ORF">AGLY_001409</name>
</gene>
<dbReference type="EMBL" id="VYZN01000002">
    <property type="protein sequence ID" value="KAE9544230.1"/>
    <property type="molecule type" value="Genomic_DNA"/>
</dbReference>
<dbReference type="OrthoDB" id="6628884at2759"/>
<name>A0A6G0U629_APHGL</name>
<dbReference type="PANTHER" id="PTHR33198:SF20">
    <property type="entry name" value="RETROTRANSPOSON GAG DOMAIN-CONTAINING PROTEIN"/>
    <property type="match status" value="1"/>
</dbReference>
<evidence type="ECO:0000313" key="2">
    <source>
        <dbReference type="EMBL" id="KAE9544230.1"/>
    </source>
</evidence>
<dbReference type="InterPro" id="IPR032071">
    <property type="entry name" value="DUF4806"/>
</dbReference>
<protein>
    <recommendedName>
        <fullName evidence="1">DUF4806 domain-containing protein</fullName>
    </recommendedName>
</protein>
<comment type="caution">
    <text evidence="2">The sequence shown here is derived from an EMBL/GenBank/DDBJ whole genome shotgun (WGS) entry which is preliminary data.</text>
</comment>
<dbReference type="Pfam" id="PF16064">
    <property type="entry name" value="DUF4806"/>
    <property type="match status" value="1"/>
</dbReference>
<evidence type="ECO:0000313" key="3">
    <source>
        <dbReference type="Proteomes" id="UP000475862"/>
    </source>
</evidence>
<proteinExistence type="predicted"/>
<feature type="domain" description="DUF4806" evidence="1">
    <location>
        <begin position="264"/>
        <end position="340"/>
    </location>
</feature>
<keyword evidence="3" id="KW-1185">Reference proteome</keyword>